<dbReference type="AlphaFoldDB" id="A0AAU9N4K9"/>
<dbReference type="InterPro" id="IPR017072">
    <property type="entry name" value="TF_Spt6"/>
</dbReference>
<dbReference type="GO" id="GO:0140673">
    <property type="term" value="P:transcription elongation-coupled chromatin remodeling"/>
    <property type="evidence" value="ECO:0007669"/>
    <property type="project" value="InterPro"/>
</dbReference>
<organism evidence="3 4">
    <name type="scientific">Lactuca virosa</name>
    <dbReference type="NCBI Taxonomy" id="75947"/>
    <lineage>
        <taxon>Eukaryota</taxon>
        <taxon>Viridiplantae</taxon>
        <taxon>Streptophyta</taxon>
        <taxon>Embryophyta</taxon>
        <taxon>Tracheophyta</taxon>
        <taxon>Spermatophyta</taxon>
        <taxon>Magnoliopsida</taxon>
        <taxon>eudicotyledons</taxon>
        <taxon>Gunneridae</taxon>
        <taxon>Pentapetalae</taxon>
        <taxon>asterids</taxon>
        <taxon>campanulids</taxon>
        <taxon>Asterales</taxon>
        <taxon>Asteraceae</taxon>
        <taxon>Cichorioideae</taxon>
        <taxon>Cichorieae</taxon>
        <taxon>Lactucinae</taxon>
        <taxon>Lactuca</taxon>
    </lineage>
</organism>
<dbReference type="Proteomes" id="UP001157418">
    <property type="component" value="Unassembled WGS sequence"/>
</dbReference>
<dbReference type="PANTHER" id="PTHR10145:SF6">
    <property type="entry name" value="TRANSCRIPTION ELONGATION FACTOR SPT6"/>
    <property type="match status" value="1"/>
</dbReference>
<feature type="domain" description="Spt6 acidic N-terminal" evidence="2">
    <location>
        <begin position="26"/>
        <end position="96"/>
    </location>
</feature>
<feature type="region of interest" description="Disordered" evidence="1">
    <location>
        <begin position="1"/>
        <end position="72"/>
    </location>
</feature>
<accession>A0AAU9N4K9</accession>
<dbReference type="GO" id="GO:0042393">
    <property type="term" value="F:histone binding"/>
    <property type="evidence" value="ECO:0007669"/>
    <property type="project" value="TreeGrafter"/>
</dbReference>
<dbReference type="EMBL" id="CAKMRJ010003334">
    <property type="protein sequence ID" value="CAH1432781.1"/>
    <property type="molecule type" value="Genomic_DNA"/>
</dbReference>
<comment type="caution">
    <text evidence="3">The sequence shown here is derived from an EMBL/GenBank/DDBJ whole genome shotgun (WGS) entry which is preliminary data.</text>
</comment>
<proteinExistence type="predicted"/>
<feature type="region of interest" description="Disordered" evidence="1">
    <location>
        <begin position="96"/>
        <end position="150"/>
    </location>
</feature>
<dbReference type="GO" id="GO:0034728">
    <property type="term" value="P:nucleosome organization"/>
    <property type="evidence" value="ECO:0007669"/>
    <property type="project" value="TreeGrafter"/>
</dbReference>
<feature type="compositionally biased region" description="Acidic residues" evidence="1">
    <location>
        <begin position="26"/>
        <end position="58"/>
    </location>
</feature>
<dbReference type="InterPro" id="IPR028083">
    <property type="entry name" value="Spt6_acidic_N_dom"/>
</dbReference>
<dbReference type="GO" id="GO:0031491">
    <property type="term" value="F:nucleosome binding"/>
    <property type="evidence" value="ECO:0007669"/>
    <property type="project" value="TreeGrafter"/>
</dbReference>
<reference evidence="3 4" key="1">
    <citation type="submission" date="2022-01" db="EMBL/GenBank/DDBJ databases">
        <authorList>
            <person name="Xiong W."/>
            <person name="Schranz E."/>
        </authorList>
    </citation>
    <scope>NUCLEOTIDE SEQUENCE [LARGE SCALE GENOMIC DNA]</scope>
</reference>
<sequence>MEHILHLLPPFPPQWDESPFPSFIQEGEDEYEKDGFIVDDIDEDEQDTEEEDRVDSDDEMQKKKKRKKRESEKNYVLDEDDYELLQDNNITRFRRPKVESKKGSDEEEEDGDIGEEEDEMVDFIVDEEEVDEHGEPTRRRKVNRKKSRQAPGVSSQALTITVIRFLGICGKTFLHGCQGERWLLSQQKKIVVFLDEAIARNDRRKGGINTDATAAISVVSDEEIQKLVAMGFDKVIFSAPVIVSAEAHDIFGDVDELLRQRTILSNKYKTEKGEYIREIDIPERIEISEESTDPPSTDKMSIEEESTWILHRLQKGVVLFGRGRDRTTEKGHDLAIVKDDIMRFLEFMHACPEIRCTIYCYV</sequence>
<dbReference type="PANTHER" id="PTHR10145">
    <property type="entry name" value="TRANSCRIPTION ELONGATION FACTOR SPT6"/>
    <property type="match status" value="1"/>
</dbReference>
<evidence type="ECO:0000259" key="2">
    <source>
        <dbReference type="Pfam" id="PF14632"/>
    </source>
</evidence>
<feature type="compositionally biased region" description="Acidic residues" evidence="1">
    <location>
        <begin position="105"/>
        <end position="132"/>
    </location>
</feature>
<evidence type="ECO:0000313" key="4">
    <source>
        <dbReference type="Proteomes" id="UP001157418"/>
    </source>
</evidence>
<evidence type="ECO:0000313" key="3">
    <source>
        <dbReference type="EMBL" id="CAH1432781.1"/>
    </source>
</evidence>
<keyword evidence="4" id="KW-1185">Reference proteome</keyword>
<dbReference type="GO" id="GO:0008023">
    <property type="term" value="C:transcription elongation factor complex"/>
    <property type="evidence" value="ECO:0007669"/>
    <property type="project" value="TreeGrafter"/>
</dbReference>
<feature type="compositionally biased region" description="Basic residues" evidence="1">
    <location>
        <begin position="138"/>
        <end position="148"/>
    </location>
</feature>
<dbReference type="Pfam" id="PF14632">
    <property type="entry name" value="SPT6_acidic"/>
    <property type="match status" value="1"/>
</dbReference>
<protein>
    <recommendedName>
        <fullName evidence="2">Spt6 acidic N-terminal domain-containing protein</fullName>
    </recommendedName>
</protein>
<gene>
    <name evidence="3" type="ORF">LVIROSA_LOCUS19408</name>
</gene>
<name>A0AAU9N4K9_9ASTR</name>
<evidence type="ECO:0000256" key="1">
    <source>
        <dbReference type="SAM" id="MobiDB-lite"/>
    </source>
</evidence>